<evidence type="ECO:0000313" key="2">
    <source>
        <dbReference type="Proteomes" id="UP001604336"/>
    </source>
</evidence>
<dbReference type="Proteomes" id="UP001604336">
    <property type="component" value="Unassembled WGS sequence"/>
</dbReference>
<comment type="caution">
    <text evidence="1">The sequence shown here is derived from an EMBL/GenBank/DDBJ whole genome shotgun (WGS) entry which is preliminary data.</text>
</comment>
<proteinExistence type="predicted"/>
<name>A0ABD1QIX9_9LAMI</name>
<keyword evidence="2" id="KW-1185">Reference proteome</keyword>
<dbReference type="AlphaFoldDB" id="A0ABD1QIX9"/>
<evidence type="ECO:0000313" key="1">
    <source>
        <dbReference type="EMBL" id="KAL2475508.1"/>
    </source>
</evidence>
<gene>
    <name evidence="1" type="ORF">Adt_36244</name>
</gene>
<dbReference type="EMBL" id="JBFOLK010000011">
    <property type="protein sequence ID" value="KAL2475508.1"/>
    <property type="molecule type" value="Genomic_DNA"/>
</dbReference>
<reference evidence="2" key="1">
    <citation type="submission" date="2024-07" db="EMBL/GenBank/DDBJ databases">
        <title>Two chromosome-level genome assemblies of Korean endemic species Abeliophyllum distichum and Forsythia ovata (Oleaceae).</title>
        <authorList>
            <person name="Jang H."/>
        </authorList>
    </citation>
    <scope>NUCLEOTIDE SEQUENCE [LARGE SCALE GENOMIC DNA]</scope>
</reference>
<organism evidence="1 2">
    <name type="scientific">Abeliophyllum distichum</name>
    <dbReference type="NCBI Taxonomy" id="126358"/>
    <lineage>
        <taxon>Eukaryota</taxon>
        <taxon>Viridiplantae</taxon>
        <taxon>Streptophyta</taxon>
        <taxon>Embryophyta</taxon>
        <taxon>Tracheophyta</taxon>
        <taxon>Spermatophyta</taxon>
        <taxon>Magnoliopsida</taxon>
        <taxon>eudicotyledons</taxon>
        <taxon>Gunneridae</taxon>
        <taxon>Pentapetalae</taxon>
        <taxon>asterids</taxon>
        <taxon>lamiids</taxon>
        <taxon>Lamiales</taxon>
        <taxon>Oleaceae</taxon>
        <taxon>Forsythieae</taxon>
        <taxon>Abeliophyllum</taxon>
    </lineage>
</organism>
<protein>
    <submittedName>
        <fullName evidence="1">Uncharacterized protein</fullName>
    </submittedName>
</protein>
<sequence length="112" mass="12593">MHFDKHYMPESVSERWRYIGLQCTGNAVAPEIVMLVFGTTKFLNKQLFGLPVETIPLMEPQILFCLMNAAISVWSANVTSMSLQEPNKVPEQTVVWVASRDNPINGTSHISL</sequence>
<accession>A0ABD1QIX9</accession>